<protein>
    <recommendedName>
        <fullName evidence="3">DUF4280 domain-containing protein</fullName>
    </recommendedName>
</protein>
<evidence type="ECO:0000313" key="1">
    <source>
        <dbReference type="EMBL" id="QJY47961.1"/>
    </source>
</evidence>
<accession>A0A6M6JNS7</accession>
<dbReference type="KEGG" id="pbro:HOP40_20950"/>
<dbReference type="RefSeq" id="WP_172161145.1">
    <property type="nucleotide sequence ID" value="NZ_CP053564.1"/>
</dbReference>
<dbReference type="Gene3D" id="2.60.200.60">
    <property type="match status" value="1"/>
</dbReference>
<dbReference type="EMBL" id="CP053564">
    <property type="protein sequence ID" value="QJY47961.1"/>
    <property type="molecule type" value="Genomic_DNA"/>
</dbReference>
<proteinExistence type="predicted"/>
<gene>
    <name evidence="1" type="ORF">HOP40_20950</name>
</gene>
<evidence type="ECO:0000313" key="2">
    <source>
        <dbReference type="Proteomes" id="UP000505377"/>
    </source>
</evidence>
<sequence length="112" mass="10995">MTTGPVVHVGAGVSCSHGGPATVLPGNPRVLVGGQPVATLSDTFMIAGCAFSTPATGPHPCVKIQWLTPAARVLAGGQPLITQGSSGLGLAADQLPQGPPIASAVQPRVVAQ</sequence>
<name>A0A6M6JNS7_9PSEU</name>
<organism evidence="1 2">
    <name type="scientific">Pseudonocardia broussonetiae</name>
    <dbReference type="NCBI Taxonomy" id="2736640"/>
    <lineage>
        <taxon>Bacteria</taxon>
        <taxon>Bacillati</taxon>
        <taxon>Actinomycetota</taxon>
        <taxon>Actinomycetes</taxon>
        <taxon>Pseudonocardiales</taxon>
        <taxon>Pseudonocardiaceae</taxon>
        <taxon>Pseudonocardia</taxon>
    </lineage>
</organism>
<reference evidence="1 2" key="1">
    <citation type="submission" date="2020-05" db="EMBL/GenBank/DDBJ databases">
        <authorList>
            <person name="Mo P."/>
        </authorList>
    </citation>
    <scope>NUCLEOTIDE SEQUENCE [LARGE SCALE GENOMIC DNA]</scope>
    <source>
        <strain evidence="1 2">Gen01</strain>
    </source>
</reference>
<keyword evidence="2" id="KW-1185">Reference proteome</keyword>
<evidence type="ECO:0008006" key="3">
    <source>
        <dbReference type="Google" id="ProtNLM"/>
    </source>
</evidence>
<dbReference type="Proteomes" id="UP000505377">
    <property type="component" value="Chromosome"/>
</dbReference>
<dbReference type="AlphaFoldDB" id="A0A6M6JNS7"/>